<dbReference type="AlphaFoldDB" id="A0A809RAL0"/>
<evidence type="ECO:0000313" key="3">
    <source>
        <dbReference type="Proteomes" id="UP000662873"/>
    </source>
</evidence>
<name>A0A809RAL0_9BACT</name>
<protein>
    <recommendedName>
        <fullName evidence="4">CARDB domain-containing protein</fullName>
    </recommendedName>
</protein>
<sequence>MLKKAKPEPEQPTPVSRPEPTRKFVDYEREDSEVQAPAPLADKVVRDPKDGTIVSIRPGETALIVFQFANIISAGQRPQPRTFVLQEDRALAADWISIVQDQVNVTPNGTGELRVLLKPPVGADPANYPFVISTGPYGQPLKPCNLTLNVQAVPSVALKCKEPVSKTGPVGRVVQFQFSVENAGNADTAYRVAVRDPEIDKDPAGRPTAPDELYEVANWRYLFDKELDSLITPSSARTMQPNLHKVQAVRKGIWWLGWKEKHSVSVSGVPVTDVLNGGKPGNSVQLTAVRWRIFPLPWFLMAPIFLLLLMMFGSGSGPVNIDNAFVSVAGEQPQYFVLGTELMTGTGTPVDMTVNASWSAPFYAWLTVNKDVQGATAGSRSVSRAGRTNLEDVVAVERYGTTQLVRYGVRPVLWRNVQEATVRFVPLRTEDFLRLSLGSGIAAPQLSSVPTSEDYGTGQTVEGQEYTIIVPSGGRQRISFRNISPTTGGQSIAMWLVKEPDGFKLEEFRTGDLFREVNAASSVTPIIEHDSSSGQSRGEFLILTTDKRHQLIRIVVEVTEN</sequence>
<gene>
    <name evidence="2" type="ORF">NPRO_21980</name>
</gene>
<dbReference type="Proteomes" id="UP000662873">
    <property type="component" value="Chromosome"/>
</dbReference>
<evidence type="ECO:0000256" key="1">
    <source>
        <dbReference type="SAM" id="MobiDB-lite"/>
    </source>
</evidence>
<feature type="region of interest" description="Disordered" evidence="1">
    <location>
        <begin position="1"/>
        <end position="23"/>
    </location>
</feature>
<evidence type="ECO:0008006" key="4">
    <source>
        <dbReference type="Google" id="ProtNLM"/>
    </source>
</evidence>
<reference evidence="2" key="1">
    <citation type="journal article" name="DNA Res.">
        <title>The physiological potential of anammox bacteria as revealed by their core genome structure.</title>
        <authorList>
            <person name="Okubo T."/>
            <person name="Toyoda A."/>
            <person name="Fukuhara K."/>
            <person name="Uchiyama I."/>
            <person name="Harigaya Y."/>
            <person name="Kuroiwa M."/>
            <person name="Suzuki T."/>
            <person name="Murakami Y."/>
            <person name="Suwa Y."/>
            <person name="Takami H."/>
        </authorList>
    </citation>
    <scope>NUCLEOTIDE SEQUENCE</scope>
    <source>
        <strain evidence="2">317325-2</strain>
    </source>
</reference>
<dbReference type="EMBL" id="AP021858">
    <property type="protein sequence ID" value="BBO24603.1"/>
    <property type="molecule type" value="Genomic_DNA"/>
</dbReference>
<evidence type="ECO:0000313" key="2">
    <source>
        <dbReference type="EMBL" id="BBO24603.1"/>
    </source>
</evidence>
<proteinExistence type="predicted"/>
<organism evidence="2 3">
    <name type="scientific">Candidatus Nitrosymbiomonas proteolyticus</name>
    <dbReference type="NCBI Taxonomy" id="2608984"/>
    <lineage>
        <taxon>Bacteria</taxon>
        <taxon>Bacillati</taxon>
        <taxon>Armatimonadota</taxon>
        <taxon>Armatimonadota incertae sedis</taxon>
        <taxon>Candidatus Nitrosymbiomonas</taxon>
    </lineage>
</organism>
<dbReference type="KEGG" id="npy:NPRO_21980"/>
<accession>A0A809RAL0</accession>